<dbReference type="InterPro" id="IPR001264">
    <property type="entry name" value="Glyco_trans_51"/>
</dbReference>
<dbReference type="SUPFAM" id="SSF53955">
    <property type="entry name" value="Lysozyme-like"/>
    <property type="match status" value="1"/>
</dbReference>
<comment type="pathway">
    <text evidence="2">Cell wall biogenesis; peptidoglycan biosynthesis.</text>
</comment>
<evidence type="ECO:0000256" key="3">
    <source>
        <dbReference type="ARBA" id="ARBA00022475"/>
    </source>
</evidence>
<sequence>MPTPIMPQRRPLSRHVQGRKNCAIVAGSDHRTENTLKIEPRLVSMMYSAGGEQHIFRPLVSYSETLISMLIATEDHSFWQHHGINLTVIARAFFNNLRAGRTVEGGSTITQQVVKNLFLSRDKTYSRKIREILMRLFLRENSARTASLSSI</sequence>
<comment type="subcellular location">
    <subcellularLocation>
        <location evidence="1">Cell membrane</location>
    </subcellularLocation>
</comment>
<dbReference type="InterPro" id="IPR050396">
    <property type="entry name" value="Glycosyltr_51/Transpeptidase"/>
</dbReference>
<keyword evidence="9" id="KW-0961">Cell wall biogenesis/degradation</keyword>
<dbReference type="InterPro" id="IPR023346">
    <property type="entry name" value="Lysozyme-like_dom_sf"/>
</dbReference>
<evidence type="ECO:0000256" key="2">
    <source>
        <dbReference type="ARBA" id="ARBA00004752"/>
    </source>
</evidence>
<dbReference type="PANTHER" id="PTHR32282:SF11">
    <property type="entry name" value="PENICILLIN-BINDING PROTEIN 1B"/>
    <property type="match status" value="1"/>
</dbReference>
<evidence type="ECO:0000256" key="8">
    <source>
        <dbReference type="ARBA" id="ARBA00023136"/>
    </source>
</evidence>
<name>A0ABV1PB43_9GAMM</name>
<dbReference type="InterPro" id="IPR036950">
    <property type="entry name" value="PBP_transglycosylase"/>
</dbReference>
<evidence type="ECO:0000256" key="5">
    <source>
        <dbReference type="ARBA" id="ARBA00022679"/>
    </source>
</evidence>
<gene>
    <name evidence="13" type="ORF">ABRQ07_12265</name>
</gene>
<keyword evidence="14" id="KW-1185">Reference proteome</keyword>
<comment type="catalytic activity">
    <reaction evidence="11">
        <text>[GlcNAc-(1-&gt;4)-Mur2Ac(oyl-L-Ala-gamma-D-Glu-L-Lys-D-Ala-D-Ala)](n)-di-trans,octa-cis-undecaprenyl diphosphate + beta-D-GlcNAc-(1-&gt;4)-Mur2Ac(oyl-L-Ala-gamma-D-Glu-L-Lys-D-Ala-D-Ala)-di-trans,octa-cis-undecaprenyl diphosphate = [GlcNAc-(1-&gt;4)-Mur2Ac(oyl-L-Ala-gamma-D-Glu-L-Lys-D-Ala-D-Ala)](n+1)-di-trans,octa-cis-undecaprenyl diphosphate + di-trans,octa-cis-undecaprenyl diphosphate + H(+)</text>
        <dbReference type="Rhea" id="RHEA:23708"/>
        <dbReference type="Rhea" id="RHEA-COMP:9602"/>
        <dbReference type="Rhea" id="RHEA-COMP:9603"/>
        <dbReference type="ChEBI" id="CHEBI:15378"/>
        <dbReference type="ChEBI" id="CHEBI:58405"/>
        <dbReference type="ChEBI" id="CHEBI:60033"/>
        <dbReference type="ChEBI" id="CHEBI:78435"/>
        <dbReference type="EC" id="2.4.99.28"/>
    </reaction>
</comment>
<organism evidence="13 14">
    <name type="scientific">Pectobacterium polonicum</name>
    <dbReference type="NCBI Taxonomy" id="2485124"/>
    <lineage>
        <taxon>Bacteria</taxon>
        <taxon>Pseudomonadati</taxon>
        <taxon>Pseudomonadota</taxon>
        <taxon>Gammaproteobacteria</taxon>
        <taxon>Enterobacterales</taxon>
        <taxon>Pectobacteriaceae</taxon>
        <taxon>Pectobacterium</taxon>
    </lineage>
</organism>
<dbReference type="Proteomes" id="UP001463408">
    <property type="component" value="Unassembled WGS sequence"/>
</dbReference>
<keyword evidence="5" id="KW-0808">Transferase</keyword>
<dbReference type="EMBL" id="JBEHEF010000009">
    <property type="protein sequence ID" value="MEQ9938380.1"/>
    <property type="molecule type" value="Genomic_DNA"/>
</dbReference>
<feature type="domain" description="Glycosyl transferase family 51" evidence="12">
    <location>
        <begin position="52"/>
        <end position="139"/>
    </location>
</feature>
<comment type="catalytic activity">
    <reaction evidence="10">
        <text>Preferential cleavage: (Ac)2-L-Lys-D-Ala-|-D-Ala. Also transpeptidation of peptidyl-alanyl moieties that are N-acyl substituents of D-alanine.</text>
        <dbReference type="EC" id="3.4.16.4"/>
    </reaction>
</comment>
<evidence type="ECO:0000256" key="11">
    <source>
        <dbReference type="ARBA" id="ARBA00049902"/>
    </source>
</evidence>
<evidence type="ECO:0000313" key="13">
    <source>
        <dbReference type="EMBL" id="MEQ9938380.1"/>
    </source>
</evidence>
<evidence type="ECO:0000256" key="6">
    <source>
        <dbReference type="ARBA" id="ARBA00022960"/>
    </source>
</evidence>
<keyword evidence="7" id="KW-0573">Peptidoglycan synthesis</keyword>
<protein>
    <submittedName>
        <fullName evidence="13">Transglycosylase domain-containing protein</fullName>
    </submittedName>
</protein>
<evidence type="ECO:0000256" key="7">
    <source>
        <dbReference type="ARBA" id="ARBA00022984"/>
    </source>
</evidence>
<evidence type="ECO:0000256" key="9">
    <source>
        <dbReference type="ARBA" id="ARBA00023316"/>
    </source>
</evidence>
<reference evidence="13 14" key="1">
    <citation type="submission" date="2024-06" db="EMBL/GenBank/DDBJ databases">
        <title>Pangenomics to understand the prophage dynamics in the radiating lineages of P. brasiliense.</title>
        <authorList>
            <person name="Pardeshi L.A."/>
            <person name="Van Duivenbode I."/>
            <person name="Jonkheer E.M."/>
            <person name="Pel M.J.C."/>
            <person name="Kupczok A."/>
            <person name="De Ridder D."/>
            <person name="Smit S."/>
            <person name="Van Der Lee T.J."/>
        </authorList>
    </citation>
    <scope>NUCLEOTIDE SEQUENCE [LARGE SCALE GENOMIC DNA]</scope>
    <source>
        <strain evidence="13 14">PD 8607</strain>
    </source>
</reference>
<accession>A0ABV1PB43</accession>
<comment type="caution">
    <text evidence="13">The sequence shown here is derived from an EMBL/GenBank/DDBJ whole genome shotgun (WGS) entry which is preliminary data.</text>
</comment>
<evidence type="ECO:0000259" key="12">
    <source>
        <dbReference type="Pfam" id="PF00912"/>
    </source>
</evidence>
<evidence type="ECO:0000256" key="4">
    <source>
        <dbReference type="ARBA" id="ARBA00022676"/>
    </source>
</evidence>
<dbReference type="Pfam" id="PF00912">
    <property type="entry name" value="Transgly"/>
    <property type="match status" value="1"/>
</dbReference>
<proteinExistence type="predicted"/>
<evidence type="ECO:0000256" key="10">
    <source>
        <dbReference type="ARBA" id="ARBA00034000"/>
    </source>
</evidence>
<keyword evidence="4" id="KW-0328">Glycosyltransferase</keyword>
<keyword evidence="6" id="KW-0133">Cell shape</keyword>
<keyword evidence="8" id="KW-0472">Membrane</keyword>
<keyword evidence="3" id="KW-1003">Cell membrane</keyword>
<dbReference type="PANTHER" id="PTHR32282">
    <property type="entry name" value="BINDING PROTEIN TRANSPEPTIDASE, PUTATIVE-RELATED"/>
    <property type="match status" value="1"/>
</dbReference>
<dbReference type="Gene3D" id="1.10.3810.10">
    <property type="entry name" value="Biosynthetic peptidoglycan transglycosylase-like"/>
    <property type="match status" value="1"/>
</dbReference>
<evidence type="ECO:0000313" key="14">
    <source>
        <dbReference type="Proteomes" id="UP001463408"/>
    </source>
</evidence>
<evidence type="ECO:0000256" key="1">
    <source>
        <dbReference type="ARBA" id="ARBA00004236"/>
    </source>
</evidence>